<proteinExistence type="predicted"/>
<reference evidence="1 2" key="1">
    <citation type="submission" date="2019-01" db="EMBL/GenBank/DDBJ databases">
        <title>Bacillus sp. M5HDSG1-1, whole genome shotgun sequence.</title>
        <authorList>
            <person name="Tuo L."/>
        </authorList>
    </citation>
    <scope>NUCLEOTIDE SEQUENCE [LARGE SCALE GENOMIC DNA]</scope>
    <source>
        <strain evidence="1 2">M5HDSG1-1</strain>
    </source>
</reference>
<dbReference type="EMBL" id="RZTZ01000003">
    <property type="protein sequence ID" value="RVT63838.1"/>
    <property type="molecule type" value="Genomic_DNA"/>
</dbReference>
<accession>A0A3S2UX95</accession>
<dbReference type="AlphaFoldDB" id="A0A3S2UX95"/>
<gene>
    <name evidence="1" type="ORF">EM808_11320</name>
</gene>
<comment type="caution">
    <text evidence="1">The sequence shown here is derived from an EMBL/GenBank/DDBJ whole genome shotgun (WGS) entry which is preliminary data.</text>
</comment>
<dbReference type="Proteomes" id="UP000288024">
    <property type="component" value="Unassembled WGS sequence"/>
</dbReference>
<dbReference type="RefSeq" id="WP_127738314.1">
    <property type="nucleotide sequence ID" value="NZ_RZTZ01000003.1"/>
</dbReference>
<organism evidence="1 2">
    <name type="scientific">Niallia taxi</name>
    <dbReference type="NCBI Taxonomy" id="2499688"/>
    <lineage>
        <taxon>Bacteria</taxon>
        <taxon>Bacillati</taxon>
        <taxon>Bacillota</taxon>
        <taxon>Bacilli</taxon>
        <taxon>Bacillales</taxon>
        <taxon>Bacillaceae</taxon>
        <taxon>Niallia</taxon>
    </lineage>
</organism>
<evidence type="ECO:0000313" key="2">
    <source>
        <dbReference type="Proteomes" id="UP000288024"/>
    </source>
</evidence>
<dbReference type="SUPFAM" id="SSF81301">
    <property type="entry name" value="Nucleotidyltransferase"/>
    <property type="match status" value="1"/>
</dbReference>
<dbReference type="InterPro" id="IPR039498">
    <property type="entry name" value="NTP_transf_5"/>
</dbReference>
<dbReference type="InterPro" id="IPR043519">
    <property type="entry name" value="NT_sf"/>
</dbReference>
<keyword evidence="2" id="KW-1185">Reference proteome</keyword>
<name>A0A3S2UX95_9BACI</name>
<evidence type="ECO:0000313" key="1">
    <source>
        <dbReference type="EMBL" id="RVT63838.1"/>
    </source>
</evidence>
<sequence length="395" mass="47185">MVNVKYKNNNFSYQLTEELKLLLAIIRDNATKEKLERWENRNINWKTFIQLALHHRVYPYVYWKLNMMKLNWIPDSVIDILNKRYQQNVFFMLQLTAEMEALGKLLTTNDIQALFLKGPILASDLYGDFSLRTSKDLDILISSHNIKGTDEILSEYGYIKIEEDSILNEDRWRTHHSLYIHPKTKFSIEVHWRLNDKPDKEPDFNLLWKRRKISTIMGQTINILGEEDLLLYLISHGARHGWFRLRWLLDIDRIIQKEVKWERINQIIKQYSNEHLVGQSLILANRLLDTPINKEISSLLIDKSYKLADVATIFIQGSDIDQPFPEVLKPLLRSYTWDLQKNLIQRIKYFFVLAYPSYKDFQVLRLPKKMHFLYFPLRPFLFAGRKLKILKVNEN</sequence>
<dbReference type="Pfam" id="PF14907">
    <property type="entry name" value="NTP_transf_5"/>
    <property type="match status" value="1"/>
</dbReference>
<protein>
    <submittedName>
        <fullName evidence="1">Renal dipeptidase</fullName>
    </submittedName>
</protein>